<protein>
    <submittedName>
        <fullName evidence="2">Uncharacterized protein</fullName>
    </submittedName>
</protein>
<sequence>MMQTHFKKRSDIQVAKAGSGEYPPGPVDHPMNIVKDRRYGFIPQPRFKKRRAY</sequence>
<name>A0A644V667_9ZZZZ</name>
<gene>
    <name evidence="2" type="ORF">SDC9_32827</name>
</gene>
<feature type="region of interest" description="Disordered" evidence="1">
    <location>
        <begin position="1"/>
        <end position="40"/>
    </location>
</feature>
<dbReference type="AlphaFoldDB" id="A0A644V667"/>
<reference evidence="2" key="1">
    <citation type="submission" date="2019-08" db="EMBL/GenBank/DDBJ databases">
        <authorList>
            <person name="Kucharzyk K."/>
            <person name="Murdoch R.W."/>
            <person name="Higgins S."/>
            <person name="Loffler F."/>
        </authorList>
    </citation>
    <scope>NUCLEOTIDE SEQUENCE</scope>
</reference>
<comment type="caution">
    <text evidence="2">The sequence shown here is derived from an EMBL/GenBank/DDBJ whole genome shotgun (WGS) entry which is preliminary data.</text>
</comment>
<organism evidence="2">
    <name type="scientific">bioreactor metagenome</name>
    <dbReference type="NCBI Taxonomy" id="1076179"/>
    <lineage>
        <taxon>unclassified sequences</taxon>
        <taxon>metagenomes</taxon>
        <taxon>ecological metagenomes</taxon>
    </lineage>
</organism>
<dbReference type="EMBL" id="VSSQ01000228">
    <property type="protein sequence ID" value="MPL86840.1"/>
    <property type="molecule type" value="Genomic_DNA"/>
</dbReference>
<evidence type="ECO:0000256" key="1">
    <source>
        <dbReference type="SAM" id="MobiDB-lite"/>
    </source>
</evidence>
<evidence type="ECO:0000313" key="2">
    <source>
        <dbReference type="EMBL" id="MPL86840.1"/>
    </source>
</evidence>
<proteinExistence type="predicted"/>
<accession>A0A644V667</accession>